<feature type="transmembrane region" description="Helical" evidence="2">
    <location>
        <begin position="77"/>
        <end position="101"/>
    </location>
</feature>
<comment type="caution">
    <text evidence="3">The sequence shown here is derived from an EMBL/GenBank/DDBJ whole genome shotgun (WGS) entry which is preliminary data.</text>
</comment>
<dbReference type="InterPro" id="IPR019286">
    <property type="entry name" value="DUF2339_TM"/>
</dbReference>
<accession>A0A117I8L0</accession>
<dbReference type="EMBL" id="BCSY01000009">
    <property type="protein sequence ID" value="GAS93377.1"/>
    <property type="molecule type" value="Genomic_DNA"/>
</dbReference>
<feature type="transmembrane region" description="Helical" evidence="2">
    <location>
        <begin position="195"/>
        <end position="228"/>
    </location>
</feature>
<protein>
    <recommendedName>
        <fullName evidence="5">Membrane protein (DUF2339)</fullName>
    </recommendedName>
</protein>
<evidence type="ECO:0000313" key="4">
    <source>
        <dbReference type="Proteomes" id="UP000069443"/>
    </source>
</evidence>
<feature type="transmembrane region" description="Helical" evidence="2">
    <location>
        <begin position="170"/>
        <end position="189"/>
    </location>
</feature>
<feature type="transmembrane region" description="Helical" evidence="2">
    <location>
        <begin position="113"/>
        <end position="132"/>
    </location>
</feature>
<organism evidence="3 4">
    <name type="scientific">Mycolicibacterium canariasense</name>
    <name type="common">Mycobacterium canariasense</name>
    <dbReference type="NCBI Taxonomy" id="228230"/>
    <lineage>
        <taxon>Bacteria</taxon>
        <taxon>Bacillati</taxon>
        <taxon>Actinomycetota</taxon>
        <taxon>Actinomycetes</taxon>
        <taxon>Mycobacteriales</taxon>
        <taxon>Mycobacteriaceae</taxon>
        <taxon>Mycolicibacterium</taxon>
    </lineage>
</organism>
<feature type="transmembrane region" description="Helical" evidence="2">
    <location>
        <begin position="428"/>
        <end position="448"/>
    </location>
</feature>
<sequence>MTGMTEPQQTLARLAAEFATIAGQLHRASAELQQLAVMVHSQPVQPPVYWPYPPQPVQATAPPPPPAPPRQDPPSNWIGKALAVAGVAVTLIGVVLLVVLAAQAGLLAPPVRVAGGAVLALTLVGAACWLRVRPGGDLGATALAATGIATGYIDVVAVTTIYDWLPAAPGLLLSALVGGGGLVLARRWASEQLALLVLVPLIVLAPIVAGGITLLLVGFMLALSAATLPVQLGRDWVGMYVARTVAGSAPVLLALVGIAFGAGRDPWLAGACAIAAVLSLGSALILLPHSAHRTAVALTAALGALPLLAVSAATPHVPAALMAAALSAGTLAIVLAAGRIPGVTAPVRHIWTALAAVAALVAVGVGFAGPVAVPLLLAMAVLTAVAGRHSVAAQWSAAFFGTVGGLGLMSMAGPVTLASATVLTTPDAVSVLISAVLVGGYAGVQCWSVRQRIEGDLLRLLLGGAALVLVYAVTVFTVTAGVLIAGPDGGFLAGHMVATICWIALAAALFGYAARRPRVDRSLPIGAGMTLVAAAVAKLFVFDLGTLDGMFRVAVFMVVGLVLLGMGAGYARLLSHQDQNRA</sequence>
<feature type="transmembrane region" description="Helical" evidence="2">
    <location>
        <begin position="267"/>
        <end position="287"/>
    </location>
</feature>
<feature type="region of interest" description="Disordered" evidence="1">
    <location>
        <begin position="55"/>
        <end position="74"/>
    </location>
</feature>
<feature type="transmembrane region" description="Helical" evidence="2">
    <location>
        <begin position="550"/>
        <end position="571"/>
    </location>
</feature>
<keyword evidence="4" id="KW-1185">Reference proteome</keyword>
<feature type="transmembrane region" description="Helical" evidence="2">
    <location>
        <begin position="398"/>
        <end position="422"/>
    </location>
</feature>
<feature type="transmembrane region" description="Helical" evidence="2">
    <location>
        <begin position="319"/>
        <end position="338"/>
    </location>
</feature>
<dbReference type="Proteomes" id="UP000069443">
    <property type="component" value="Unassembled WGS sequence"/>
</dbReference>
<dbReference type="Pfam" id="PF10101">
    <property type="entry name" value="DUF2339"/>
    <property type="match status" value="1"/>
</dbReference>
<feature type="transmembrane region" description="Helical" evidence="2">
    <location>
        <begin position="350"/>
        <end position="367"/>
    </location>
</feature>
<reference evidence="4" key="2">
    <citation type="submission" date="2016-02" db="EMBL/GenBank/DDBJ databases">
        <title>Draft genome sequence of five rapidly growing Mycobacterium species.</title>
        <authorList>
            <person name="Katahira K."/>
            <person name="Gotou Y."/>
            <person name="Iida K."/>
            <person name="Ogura Y."/>
            <person name="Hayashi T."/>
        </authorList>
    </citation>
    <scope>NUCLEOTIDE SEQUENCE [LARGE SCALE GENOMIC DNA]</scope>
    <source>
        <strain evidence="4">JCM15298</strain>
    </source>
</reference>
<feature type="transmembrane region" description="Helical" evidence="2">
    <location>
        <begin position="525"/>
        <end position="544"/>
    </location>
</feature>
<evidence type="ECO:0000256" key="2">
    <source>
        <dbReference type="SAM" id="Phobius"/>
    </source>
</evidence>
<dbReference type="PANTHER" id="PTHR38434:SF1">
    <property type="entry name" value="BLL2549 PROTEIN"/>
    <property type="match status" value="1"/>
</dbReference>
<feature type="transmembrane region" description="Helical" evidence="2">
    <location>
        <begin position="294"/>
        <end position="313"/>
    </location>
</feature>
<reference evidence="4" key="1">
    <citation type="journal article" date="2016" name="Genome Announc.">
        <title>Draft Genome Sequences of Five Rapidly Growing Mycobacterium Species, M. thermoresistibile, M. fortuitum subsp. acetamidolyticum, M. canariasense, M. brisbanense, and M. novocastrense.</title>
        <authorList>
            <person name="Katahira K."/>
            <person name="Ogura Y."/>
            <person name="Gotoh Y."/>
            <person name="Hayashi T."/>
        </authorList>
    </citation>
    <scope>NUCLEOTIDE SEQUENCE [LARGE SCALE GENOMIC DNA]</scope>
    <source>
        <strain evidence="4">JCM15298</strain>
    </source>
</reference>
<proteinExistence type="predicted"/>
<keyword evidence="2" id="KW-0472">Membrane</keyword>
<dbReference type="STRING" id="228230.RMCC_0343"/>
<feature type="transmembrane region" description="Helical" evidence="2">
    <location>
        <begin position="138"/>
        <end position="158"/>
    </location>
</feature>
<keyword evidence="2" id="KW-1133">Transmembrane helix</keyword>
<evidence type="ECO:0000256" key="1">
    <source>
        <dbReference type="SAM" id="MobiDB-lite"/>
    </source>
</evidence>
<keyword evidence="2" id="KW-0812">Transmembrane</keyword>
<feature type="transmembrane region" description="Helical" evidence="2">
    <location>
        <begin position="240"/>
        <end position="261"/>
    </location>
</feature>
<feature type="transmembrane region" description="Helical" evidence="2">
    <location>
        <begin position="491"/>
        <end position="513"/>
    </location>
</feature>
<name>A0A117I8L0_MYCCR</name>
<feature type="transmembrane region" description="Helical" evidence="2">
    <location>
        <begin position="460"/>
        <end position="485"/>
    </location>
</feature>
<dbReference type="AlphaFoldDB" id="A0A117I8L0"/>
<gene>
    <name evidence="3" type="ORF">RMCC_0343</name>
</gene>
<evidence type="ECO:0008006" key="5">
    <source>
        <dbReference type="Google" id="ProtNLM"/>
    </source>
</evidence>
<evidence type="ECO:0000313" key="3">
    <source>
        <dbReference type="EMBL" id="GAS93377.1"/>
    </source>
</evidence>
<feature type="compositionally biased region" description="Pro residues" evidence="1">
    <location>
        <begin position="55"/>
        <end position="72"/>
    </location>
</feature>
<dbReference type="PANTHER" id="PTHR38434">
    <property type="entry name" value="BLL2549 PROTEIN"/>
    <property type="match status" value="1"/>
</dbReference>